<name>A0A0F4YGB7_RASE3</name>
<evidence type="ECO:0000313" key="3">
    <source>
        <dbReference type="Proteomes" id="UP000053958"/>
    </source>
</evidence>
<comment type="caution">
    <text evidence="2">The sequence shown here is derived from an EMBL/GenBank/DDBJ whole genome shotgun (WGS) entry which is preliminary data.</text>
</comment>
<feature type="region of interest" description="Disordered" evidence="1">
    <location>
        <begin position="132"/>
        <end position="151"/>
    </location>
</feature>
<dbReference type="RefSeq" id="XP_013323747.1">
    <property type="nucleotide sequence ID" value="XM_013468293.1"/>
</dbReference>
<dbReference type="AlphaFoldDB" id="A0A0F4YGB7"/>
<organism evidence="2 3">
    <name type="scientific">Rasamsonia emersonii (strain ATCC 16479 / CBS 393.64 / IMI 116815)</name>
    <dbReference type="NCBI Taxonomy" id="1408163"/>
    <lineage>
        <taxon>Eukaryota</taxon>
        <taxon>Fungi</taxon>
        <taxon>Dikarya</taxon>
        <taxon>Ascomycota</taxon>
        <taxon>Pezizomycotina</taxon>
        <taxon>Eurotiomycetes</taxon>
        <taxon>Eurotiomycetidae</taxon>
        <taxon>Eurotiales</taxon>
        <taxon>Trichocomaceae</taxon>
        <taxon>Rasamsonia</taxon>
    </lineage>
</organism>
<protein>
    <submittedName>
        <fullName evidence="2">Transposase</fullName>
    </submittedName>
</protein>
<gene>
    <name evidence="2" type="ORF">T310_9312</name>
</gene>
<accession>A0A0F4YGB7</accession>
<proteinExistence type="predicted"/>
<sequence length="198" mass="21707">MDHHIDKLDFLEAYPKARTEAFKSENIKNGFAATGLVPFQPDRVLLQLNIQLKTPTPPGSRAGTIPTNWVPETPHNIVELQHQAATIKALLKRRTQSPPSPTNAALNQLIKGCQLAMNSAVILAKENHDLRAANEKQKQKRKRSTNQISHEGGLSIQEAQALIQSQISDENQVPLVMATTAAEAASAPLIKLQILHSI</sequence>
<dbReference type="Proteomes" id="UP000053958">
    <property type="component" value="Unassembled WGS sequence"/>
</dbReference>
<dbReference type="OrthoDB" id="4354814at2759"/>
<reference evidence="2 3" key="1">
    <citation type="submission" date="2015-04" db="EMBL/GenBank/DDBJ databases">
        <authorList>
            <person name="Heijne W.H."/>
            <person name="Fedorova N.D."/>
            <person name="Nierman W.C."/>
            <person name="Vollebregt A.W."/>
            <person name="Zhao Z."/>
            <person name="Wu L."/>
            <person name="Kumar M."/>
            <person name="Stam H."/>
            <person name="van den Berg M.A."/>
            <person name="Pel H.J."/>
        </authorList>
    </citation>
    <scope>NUCLEOTIDE SEQUENCE [LARGE SCALE GENOMIC DNA]</scope>
    <source>
        <strain evidence="2 3">CBS 393.64</strain>
    </source>
</reference>
<evidence type="ECO:0000256" key="1">
    <source>
        <dbReference type="SAM" id="MobiDB-lite"/>
    </source>
</evidence>
<dbReference type="GeneID" id="25321252"/>
<evidence type="ECO:0000313" key="2">
    <source>
        <dbReference type="EMBL" id="KKA17135.1"/>
    </source>
</evidence>
<keyword evidence="3" id="KW-1185">Reference proteome</keyword>
<dbReference type="EMBL" id="LASV01000713">
    <property type="protein sequence ID" value="KKA17135.1"/>
    <property type="molecule type" value="Genomic_DNA"/>
</dbReference>